<gene>
    <name evidence="1" type="ORF">KHA97_09800</name>
</gene>
<dbReference type="AlphaFoldDB" id="A0A942YFS1"/>
<dbReference type="EMBL" id="JAGYPG010000002">
    <property type="protein sequence ID" value="MBS4195348.1"/>
    <property type="molecule type" value="Genomic_DNA"/>
</dbReference>
<comment type="caution">
    <text evidence="1">The sequence shown here is derived from an EMBL/GenBank/DDBJ whole genome shotgun (WGS) entry which is preliminary data.</text>
</comment>
<keyword evidence="2" id="KW-1185">Reference proteome</keyword>
<sequence>MSTPTIAPSFEWISNVDDQPFLTVDNQRRIYFNAGTRTLLGVTPHQSWLIGYDPANKRLILAKPEIVRAANIAPFNVDKRFYMSARKFVDKLGLDANDLPINFRFIEHITAAKGAYPAGSYVFEAELDGAGTDL</sequence>
<name>A0A942YFS1_9BACI</name>
<accession>A0A942YFS1</accession>
<evidence type="ECO:0000313" key="1">
    <source>
        <dbReference type="EMBL" id="MBS4195348.1"/>
    </source>
</evidence>
<protein>
    <submittedName>
        <fullName evidence="1">Uncharacterized protein</fullName>
    </submittedName>
</protein>
<dbReference type="RefSeq" id="WP_213124576.1">
    <property type="nucleotide sequence ID" value="NZ_JAGYPG010000002.1"/>
</dbReference>
<proteinExistence type="predicted"/>
<dbReference type="Proteomes" id="UP000681414">
    <property type="component" value="Unassembled WGS sequence"/>
</dbReference>
<organism evidence="1 2">
    <name type="scientific">Lederbergia citri</name>
    <dbReference type="NCBI Taxonomy" id="2833580"/>
    <lineage>
        <taxon>Bacteria</taxon>
        <taxon>Bacillati</taxon>
        <taxon>Bacillota</taxon>
        <taxon>Bacilli</taxon>
        <taxon>Bacillales</taxon>
        <taxon>Bacillaceae</taxon>
        <taxon>Lederbergia</taxon>
    </lineage>
</organism>
<reference evidence="1 2" key="1">
    <citation type="submission" date="2021-05" db="EMBL/GenBank/DDBJ databases">
        <title>Novel Bacillus species.</title>
        <authorList>
            <person name="Liu G."/>
        </authorList>
    </citation>
    <scope>NUCLEOTIDE SEQUENCE [LARGE SCALE GENOMIC DNA]</scope>
    <source>
        <strain evidence="2">FJAT-49780</strain>
    </source>
</reference>
<evidence type="ECO:0000313" key="2">
    <source>
        <dbReference type="Proteomes" id="UP000681414"/>
    </source>
</evidence>